<sequence length="427" mass="48469">MAKWIPELLKLGYDEKFPVPINSAIQVTMASIASTAVHTLIQQLDNAALAANKDLDAANGEGDGYAALLLESLGIDNWITILHTFMTSGEDTTLSHIRQLHEDLPALLETDVEEEGRASDLAKIIGKTLSWIDLEKNMVPGEVDVVPDICKVDVPALVRSNPLICFDVFSNEEQQQYEDSLENLQSSQIDERSEYTDTGDYFIPTDTPRTIKYRVSDRHSMMWKTSNINSLAPLSICVWAKLANLTKEELSACETNAINGVIRTKIYLLKDTIKMTSFRDKYRCSDVASVRIKMDMPKDSSRPGKHKSALWNWHRPYLRCNCKSEFNSKKSCKGEIIWFDHAIWYILNNLADFFPKENAKAQFMAFLIFLGSDARDAVLAQSYTDVEDNLPEKQLVRLPHGRHKLIRNRLRKPVGFIHVLYVSRALE</sequence>
<dbReference type="EMBL" id="JBJQOH010000004">
    <property type="protein sequence ID" value="KAL3687338.1"/>
    <property type="molecule type" value="Genomic_DNA"/>
</dbReference>
<dbReference type="AlphaFoldDB" id="A0ABD3H7S9"/>
<protein>
    <submittedName>
        <fullName evidence="1">Uncharacterized protein</fullName>
    </submittedName>
</protein>
<reference evidence="1 2" key="1">
    <citation type="submission" date="2024-09" db="EMBL/GenBank/DDBJ databases">
        <title>Chromosome-scale assembly of Riccia sorocarpa.</title>
        <authorList>
            <person name="Paukszto L."/>
        </authorList>
    </citation>
    <scope>NUCLEOTIDE SEQUENCE [LARGE SCALE GENOMIC DNA]</scope>
    <source>
        <strain evidence="1">LP-2024</strain>
        <tissue evidence="1">Aerial parts of the thallus</tissue>
    </source>
</reference>
<comment type="caution">
    <text evidence="1">The sequence shown here is derived from an EMBL/GenBank/DDBJ whole genome shotgun (WGS) entry which is preliminary data.</text>
</comment>
<gene>
    <name evidence="1" type="ORF">R1sor_013647</name>
</gene>
<accession>A0ABD3H7S9</accession>
<dbReference type="Proteomes" id="UP001633002">
    <property type="component" value="Unassembled WGS sequence"/>
</dbReference>
<proteinExistence type="predicted"/>
<evidence type="ECO:0000313" key="1">
    <source>
        <dbReference type="EMBL" id="KAL3687338.1"/>
    </source>
</evidence>
<organism evidence="1 2">
    <name type="scientific">Riccia sorocarpa</name>
    <dbReference type="NCBI Taxonomy" id="122646"/>
    <lineage>
        <taxon>Eukaryota</taxon>
        <taxon>Viridiplantae</taxon>
        <taxon>Streptophyta</taxon>
        <taxon>Embryophyta</taxon>
        <taxon>Marchantiophyta</taxon>
        <taxon>Marchantiopsida</taxon>
        <taxon>Marchantiidae</taxon>
        <taxon>Marchantiales</taxon>
        <taxon>Ricciaceae</taxon>
        <taxon>Riccia</taxon>
    </lineage>
</organism>
<name>A0ABD3H7S9_9MARC</name>
<keyword evidence="2" id="KW-1185">Reference proteome</keyword>
<evidence type="ECO:0000313" key="2">
    <source>
        <dbReference type="Proteomes" id="UP001633002"/>
    </source>
</evidence>